<dbReference type="PANTHER" id="PTHR20963:SF24">
    <property type="entry name" value="3-PHYTASE B"/>
    <property type="match status" value="1"/>
</dbReference>
<evidence type="ECO:0000256" key="16">
    <source>
        <dbReference type="ARBA" id="ARBA00044106"/>
    </source>
</evidence>
<organism evidence="21 22">
    <name type="scientific">Eutypa lata (strain UCR-EL1)</name>
    <name type="common">Grapevine dieback disease fungus</name>
    <name type="synonym">Eutypa armeniacae</name>
    <dbReference type="NCBI Taxonomy" id="1287681"/>
    <lineage>
        <taxon>Eukaryota</taxon>
        <taxon>Fungi</taxon>
        <taxon>Dikarya</taxon>
        <taxon>Ascomycota</taxon>
        <taxon>Pezizomycotina</taxon>
        <taxon>Sordariomycetes</taxon>
        <taxon>Xylariomycetidae</taxon>
        <taxon>Xylariales</taxon>
        <taxon>Diatrypaceae</taxon>
        <taxon>Eutypa</taxon>
    </lineage>
</organism>
<dbReference type="STRING" id="1287681.M7T4Q4"/>
<dbReference type="CDD" id="cd07061">
    <property type="entry name" value="HP_HAP_like"/>
    <property type="match status" value="1"/>
</dbReference>
<dbReference type="OrthoDB" id="6509975at2759"/>
<keyword evidence="20" id="KW-1133">Transmembrane helix</keyword>
<keyword evidence="20" id="KW-0472">Membrane</keyword>
<feature type="active site" description="Proton donor" evidence="18">
    <location>
        <position position="411"/>
    </location>
</feature>
<dbReference type="InterPro" id="IPR033379">
    <property type="entry name" value="Acid_Pase_AS"/>
</dbReference>
<dbReference type="Gene3D" id="3.40.50.1240">
    <property type="entry name" value="Phosphoglycerate mutase-like"/>
    <property type="match status" value="1"/>
</dbReference>
<feature type="disulfide bond" evidence="19">
    <location>
        <begin position="70"/>
        <end position="79"/>
    </location>
</feature>
<evidence type="ECO:0000256" key="3">
    <source>
        <dbReference type="ARBA" id="ARBA00011245"/>
    </source>
</evidence>
<comment type="catalytic activity">
    <reaction evidence="15">
        <text>1D-myo-inositol hexakisphosphate + H2O = 1D-myo-inositol 1,2,4,5,6-pentakisphosphate + phosphate</text>
        <dbReference type="Rhea" id="RHEA:16989"/>
        <dbReference type="ChEBI" id="CHEBI:15377"/>
        <dbReference type="ChEBI" id="CHEBI:43474"/>
        <dbReference type="ChEBI" id="CHEBI:57798"/>
        <dbReference type="ChEBI" id="CHEBI:58130"/>
        <dbReference type="EC" id="3.1.3.8"/>
    </reaction>
    <physiologicalReaction direction="left-to-right" evidence="15">
        <dbReference type="Rhea" id="RHEA:16990"/>
    </physiologicalReaction>
</comment>
<dbReference type="GO" id="GO:0005576">
    <property type="term" value="C:extracellular region"/>
    <property type="evidence" value="ECO:0007669"/>
    <property type="project" value="UniProtKB-SubCell"/>
</dbReference>
<evidence type="ECO:0000256" key="18">
    <source>
        <dbReference type="PIRSR" id="PIRSR000894-1"/>
    </source>
</evidence>
<dbReference type="InterPro" id="IPR000560">
    <property type="entry name" value="His_Pase_clade-2"/>
</dbReference>
<feature type="disulfide bond" evidence="19">
    <location>
        <begin position="313"/>
        <end position="329"/>
    </location>
</feature>
<feature type="transmembrane region" description="Helical" evidence="20">
    <location>
        <begin position="38"/>
        <end position="56"/>
    </location>
</feature>
<feature type="disulfide bond" evidence="19">
    <location>
        <begin position="108"/>
        <end position="463"/>
    </location>
</feature>
<dbReference type="OMA" id="VVERMEC"/>
<evidence type="ECO:0000256" key="7">
    <source>
        <dbReference type="ARBA" id="ARBA00023157"/>
    </source>
</evidence>
<dbReference type="PANTHER" id="PTHR20963">
    <property type="entry name" value="MULTIPLE INOSITOL POLYPHOSPHATE PHOSPHATASE-RELATED"/>
    <property type="match status" value="1"/>
</dbReference>
<evidence type="ECO:0000256" key="6">
    <source>
        <dbReference type="ARBA" id="ARBA00022801"/>
    </source>
</evidence>
<comment type="subcellular location">
    <subcellularLocation>
        <location evidence="1">Secreted</location>
    </subcellularLocation>
</comment>
<proteinExistence type="inferred from homology"/>
<dbReference type="GO" id="GO:0003993">
    <property type="term" value="F:acid phosphatase activity"/>
    <property type="evidence" value="ECO:0007669"/>
    <property type="project" value="TreeGrafter"/>
</dbReference>
<dbReference type="InterPro" id="IPR029033">
    <property type="entry name" value="His_PPase_superfam"/>
</dbReference>
<feature type="disulfide bond" evidence="19">
    <location>
        <begin position="262"/>
        <end position="517"/>
    </location>
</feature>
<gene>
    <name evidence="21" type="ORF">UCREL1_8250</name>
</gene>
<evidence type="ECO:0000313" key="21">
    <source>
        <dbReference type="EMBL" id="EMR64791.1"/>
    </source>
</evidence>
<dbReference type="GO" id="GO:0016158">
    <property type="term" value="F:inositol hexakisphosphate 3-phosphatase activity"/>
    <property type="evidence" value="ECO:0007669"/>
    <property type="project" value="UniProtKB-EC"/>
</dbReference>
<evidence type="ECO:0000256" key="20">
    <source>
        <dbReference type="SAM" id="Phobius"/>
    </source>
</evidence>
<dbReference type="PROSITE" id="PS00616">
    <property type="entry name" value="HIS_ACID_PHOSPHAT_1"/>
    <property type="match status" value="1"/>
</dbReference>
<evidence type="ECO:0000256" key="8">
    <source>
        <dbReference type="ARBA" id="ARBA00023180"/>
    </source>
</evidence>
<dbReference type="Proteomes" id="UP000012174">
    <property type="component" value="Unassembled WGS sequence"/>
</dbReference>
<comment type="catalytic activity">
    <reaction evidence="12">
        <text>1D-myo-inositol 1,2-bisphosphate + H2O = 1D-myo-inositol 2-phosphate + phosphate</text>
        <dbReference type="Rhea" id="RHEA:77135"/>
        <dbReference type="ChEBI" id="CHEBI:15377"/>
        <dbReference type="ChEBI" id="CHEBI:43474"/>
        <dbReference type="ChEBI" id="CHEBI:84142"/>
        <dbReference type="ChEBI" id="CHEBI:195539"/>
    </reaction>
    <physiologicalReaction direction="left-to-right" evidence="12">
        <dbReference type="Rhea" id="RHEA:77136"/>
    </physiologicalReaction>
</comment>
<keyword evidence="7 19" id="KW-1015">Disulfide bond</keyword>
<dbReference type="eggNOG" id="KOG1382">
    <property type="taxonomic scope" value="Eukaryota"/>
</dbReference>
<evidence type="ECO:0000256" key="10">
    <source>
        <dbReference type="ARBA" id="ARBA00042300"/>
    </source>
</evidence>
<evidence type="ECO:0000256" key="11">
    <source>
        <dbReference type="ARBA" id="ARBA00043670"/>
    </source>
</evidence>
<dbReference type="KEGG" id="ela:UCREL1_8250"/>
<evidence type="ECO:0000256" key="14">
    <source>
        <dbReference type="ARBA" id="ARBA00043748"/>
    </source>
</evidence>
<comment type="subunit">
    <text evidence="3">Monomer.</text>
</comment>
<keyword evidence="6" id="KW-0378">Hydrolase</keyword>
<evidence type="ECO:0000256" key="15">
    <source>
        <dbReference type="ARBA" id="ARBA00043788"/>
    </source>
</evidence>
<comment type="catalytic activity">
    <reaction evidence="14">
        <text>1D-myo-inositol 1,2,4,5,6-pentakisphosphate + H2O = 1D-myo-inositol 1,2,5,6-tetrakisphosphate + phosphate</text>
        <dbReference type="Rhea" id="RHEA:77115"/>
        <dbReference type="ChEBI" id="CHEBI:15377"/>
        <dbReference type="ChEBI" id="CHEBI:43474"/>
        <dbReference type="ChEBI" id="CHEBI:57798"/>
        <dbReference type="ChEBI" id="CHEBI:195535"/>
    </reaction>
    <physiologicalReaction direction="left-to-right" evidence="14">
        <dbReference type="Rhea" id="RHEA:77116"/>
    </physiologicalReaction>
</comment>
<dbReference type="EMBL" id="KB707000">
    <property type="protein sequence ID" value="EMR64791.1"/>
    <property type="molecule type" value="Genomic_DNA"/>
</dbReference>
<dbReference type="HOGENOM" id="CLU_020880_0_0_1"/>
<feature type="active site" description="Nucleophile" evidence="18">
    <location>
        <position position="119"/>
    </location>
</feature>
<evidence type="ECO:0000256" key="1">
    <source>
        <dbReference type="ARBA" id="ARBA00004613"/>
    </source>
</evidence>
<evidence type="ECO:0000313" key="22">
    <source>
        <dbReference type="Proteomes" id="UP000012174"/>
    </source>
</evidence>
<dbReference type="EC" id="3.1.3.8" evidence="4"/>
<evidence type="ECO:0000256" key="2">
    <source>
        <dbReference type="ARBA" id="ARBA00005375"/>
    </source>
</evidence>
<evidence type="ECO:0000256" key="19">
    <source>
        <dbReference type="PIRSR" id="PIRSR000894-2"/>
    </source>
</evidence>
<dbReference type="SUPFAM" id="SSF53254">
    <property type="entry name" value="Phosphoglycerate mutase-like"/>
    <property type="match status" value="1"/>
</dbReference>
<evidence type="ECO:0000256" key="5">
    <source>
        <dbReference type="ARBA" id="ARBA00022525"/>
    </source>
</evidence>
<feature type="disulfide bond" evidence="19">
    <location>
        <begin position="488"/>
        <end position="496"/>
    </location>
</feature>
<protein>
    <recommendedName>
        <fullName evidence="16">Phytase A</fullName>
        <ecNumber evidence="4">3.1.3.8</ecNumber>
    </recommendedName>
    <alternativeName>
        <fullName evidence="17">Histidine acid phosphatase phyA</fullName>
    </alternativeName>
    <alternativeName>
        <fullName evidence="10">Myo-inositol hexakisphosphate phosphohydrolase A</fullName>
    </alternativeName>
    <alternativeName>
        <fullName evidence="9">Myo-inositol-hexaphosphate 3-phosphohydrolase A</fullName>
    </alternativeName>
</protein>
<keyword evidence="20" id="KW-0812">Transmembrane</keyword>
<evidence type="ECO:0000256" key="13">
    <source>
        <dbReference type="ARBA" id="ARBA00043721"/>
    </source>
</evidence>
<evidence type="ECO:0000256" key="4">
    <source>
        <dbReference type="ARBA" id="ARBA00012632"/>
    </source>
</evidence>
<dbReference type="InterPro" id="IPR016274">
    <property type="entry name" value="Histidine_acid_Pase_euk"/>
</dbReference>
<sequence>MKELARFGPYKYTALPENVTREEVQKRAQVWADRHKKAVRLALAVMALLAIVYFVFEFKRAAAATESSSCDSPNIGFQCDTEISHAWGQYSPYYAVPSSISGAVPDGCAVTFAQVLSRHGARDPTAGKSQAYGALVDRIHASVSEYNGRAGFIQDYEYTLGADELTAFGEQQMVNSGINFYRRYGHLVREDEGDGISLFIRSAGQKRVVESARKWTEGFHQSREADKNVKTPDGDNNDGYPYDILVIPEGTEYNNTLSDELCTAFEKGPDTGKESQATWLDVFAPDIAERLNENLLPGANLTLEETVYMMDLCPYNTVADANGRLSPFCALFSPDEWHSYDYHESLGKWYGYGSGSALAPTRGVGFVNELVARLTGRPVEDATSTNATLDDGAPPATFPLGRKLYADFSHDNDMSSIYAAMGLYNETDPLPETERRGPGKTGGYSASWSVPFAARMYVEKMACGGSSDDEEEFVRVIVNDRVIPLQNCDADELGRCRLSKYVESLSFARSGGHWDLCFA</sequence>
<dbReference type="PIRSF" id="PIRSF000894">
    <property type="entry name" value="Acid_phosphatase"/>
    <property type="match status" value="1"/>
</dbReference>
<accession>M7T4Q4</accession>
<reference evidence="22" key="1">
    <citation type="journal article" date="2013" name="Genome Announc.">
        <title>Draft genome sequence of the grapevine dieback fungus Eutypa lata UCR-EL1.</title>
        <authorList>
            <person name="Blanco-Ulate B."/>
            <person name="Rolshausen P.E."/>
            <person name="Cantu D."/>
        </authorList>
    </citation>
    <scope>NUCLEOTIDE SEQUENCE [LARGE SCALE GENOMIC DNA]</scope>
    <source>
        <strain evidence="22">UCR-EL1</strain>
    </source>
</reference>
<evidence type="ECO:0000256" key="9">
    <source>
        <dbReference type="ARBA" id="ARBA00041857"/>
    </source>
</evidence>
<keyword evidence="5" id="KW-0964">Secreted</keyword>
<evidence type="ECO:0000256" key="12">
    <source>
        <dbReference type="ARBA" id="ARBA00043675"/>
    </source>
</evidence>
<keyword evidence="22" id="KW-1185">Reference proteome</keyword>
<comment type="similarity">
    <text evidence="2">Belongs to the histidine acid phosphatase family.</text>
</comment>
<evidence type="ECO:0000256" key="17">
    <source>
        <dbReference type="ARBA" id="ARBA00044262"/>
    </source>
</evidence>
<name>M7T4Q4_EUTLA</name>
<keyword evidence="8" id="KW-0325">Glycoprotein</keyword>
<comment type="catalytic activity">
    <reaction evidence="11">
        <text>1D-myo-inositol 1,2,5,6-tetrakisphosphate + H2O = 1D-myo-inositol 1,2,6-trisphosphate + phosphate</text>
        <dbReference type="Rhea" id="RHEA:77119"/>
        <dbReference type="ChEBI" id="CHEBI:15377"/>
        <dbReference type="ChEBI" id="CHEBI:43474"/>
        <dbReference type="ChEBI" id="CHEBI:195535"/>
        <dbReference type="ChEBI" id="CHEBI:195537"/>
    </reaction>
    <physiologicalReaction direction="left-to-right" evidence="11">
        <dbReference type="Rhea" id="RHEA:77120"/>
    </physiologicalReaction>
</comment>
<comment type="catalytic activity">
    <reaction evidence="13">
        <text>1D-myo-inositol 1,2,6-trisphosphate + H2O = 1D-myo-inositol 1,2-bisphosphate + phosphate</text>
        <dbReference type="Rhea" id="RHEA:77131"/>
        <dbReference type="ChEBI" id="CHEBI:15377"/>
        <dbReference type="ChEBI" id="CHEBI:43474"/>
        <dbReference type="ChEBI" id="CHEBI:195537"/>
        <dbReference type="ChEBI" id="CHEBI:195539"/>
    </reaction>
    <physiologicalReaction direction="left-to-right" evidence="13">
        <dbReference type="Rhea" id="RHEA:77132"/>
    </physiologicalReaction>
</comment>
<dbReference type="AlphaFoldDB" id="M7T4Q4"/>
<dbReference type="PROSITE" id="PS00778">
    <property type="entry name" value="HIS_ACID_PHOSPHAT_2"/>
    <property type="match status" value="1"/>
</dbReference>
<dbReference type="Pfam" id="PF00328">
    <property type="entry name" value="His_Phos_2"/>
    <property type="match status" value="1"/>
</dbReference>